<dbReference type="AlphaFoldDB" id="V4HFF8"/>
<gene>
    <name evidence="1" type="ORF">K933_06897</name>
</gene>
<proteinExistence type="predicted"/>
<feature type="non-terminal residue" evidence="1">
    <location>
        <position position="141"/>
    </location>
</feature>
<dbReference type="STRING" id="1324957.K933_06897"/>
<protein>
    <submittedName>
        <fullName evidence="1">Cobalt transport protein</fullName>
    </submittedName>
</protein>
<dbReference type="eggNOG" id="arCOG02250">
    <property type="taxonomic scope" value="Archaea"/>
</dbReference>
<evidence type="ECO:0000313" key="1">
    <source>
        <dbReference type="EMBL" id="ESP88803.1"/>
    </source>
</evidence>
<name>V4HFF8_9EURY</name>
<comment type="caution">
    <text evidence="1">The sequence shown here is derived from an EMBL/GenBank/DDBJ whole genome shotgun (WGS) entry which is preliminary data.</text>
</comment>
<dbReference type="Proteomes" id="UP000017840">
    <property type="component" value="Unassembled WGS sequence"/>
</dbReference>
<accession>V4HFF8</accession>
<evidence type="ECO:0000313" key="2">
    <source>
        <dbReference type="Proteomes" id="UP000017840"/>
    </source>
</evidence>
<reference evidence="1 2" key="1">
    <citation type="journal article" date="2013" name="Genome Announc.">
        <title>Draft Genome Sequence of 'Candidatus Halobonum tyrrellensis' Strain G22, Isolated from the Hypersaline Waters of Lake Tyrrell, Australia.</title>
        <authorList>
            <person name="Ugalde J.A."/>
            <person name="Narasingarao P."/>
            <person name="Kuo S."/>
            <person name="Podell S."/>
            <person name="Allen E.E."/>
        </authorList>
    </citation>
    <scope>NUCLEOTIDE SEQUENCE [LARGE SCALE GENOMIC DNA]</scope>
    <source>
        <strain evidence="1 2">G22</strain>
    </source>
</reference>
<organism evidence="1 2">
    <name type="scientific">Candidatus Halobonum tyrrellensis G22</name>
    <dbReference type="NCBI Taxonomy" id="1324957"/>
    <lineage>
        <taxon>Archaea</taxon>
        <taxon>Methanobacteriati</taxon>
        <taxon>Methanobacteriota</taxon>
        <taxon>Stenosarchaea group</taxon>
        <taxon>Halobacteria</taxon>
        <taxon>Halobacteriales</taxon>
        <taxon>Haloferacaceae</taxon>
        <taxon>Candidatus Halobonum</taxon>
    </lineage>
</organism>
<keyword evidence="2" id="KW-1185">Reference proteome</keyword>
<sequence length="141" mass="14259">MLGYAPGDSLGHRLDPRGKLLFQAGVAAAGFAHATPRGLAVLTVVAGVALACCRLSPVAALGEVRLALPLLVAGPLVETVRLGAPWVAPAAALPPALASYRTLLLLALAVAYVRTTPVRESEAAVAWLVPGRAGRTLGVGV</sequence>
<dbReference type="EMBL" id="ASGZ01000023">
    <property type="protein sequence ID" value="ESP88803.1"/>
    <property type="molecule type" value="Genomic_DNA"/>
</dbReference>